<name>F4RB31_MELLP</name>
<dbReference type="STRING" id="747676.F4RB31"/>
<organism evidence="3">
    <name type="scientific">Melampsora larici-populina (strain 98AG31 / pathotype 3-4-7)</name>
    <name type="common">Poplar leaf rust fungus</name>
    <dbReference type="NCBI Taxonomy" id="747676"/>
    <lineage>
        <taxon>Eukaryota</taxon>
        <taxon>Fungi</taxon>
        <taxon>Dikarya</taxon>
        <taxon>Basidiomycota</taxon>
        <taxon>Pucciniomycotina</taxon>
        <taxon>Pucciniomycetes</taxon>
        <taxon>Pucciniales</taxon>
        <taxon>Melampsoraceae</taxon>
        <taxon>Melampsora</taxon>
    </lineage>
</organism>
<sequence>MSSMKGFEETEELVKPKESDQENLKINSDLNLNVNLNLNPNEGISLDDSNLNPIQPFSKTIQLDDLLKTWFIISSTLPMWKSKKNITITYSLRPPPQKHQEQKPYPILNDLVEFHSNMSCKPTTKKKSIKGIDKPLKENDGLVYCLNEWKWNGNGVLKVLKSNWKILLYDFNHHQEGQAGQEGKGGKEEERIEWLIVYFSKTFFTPRGIDLYCNRSDGFSSGFASLLKQKIIKELRMNESHEICELVDQLFDIHHDV</sequence>
<proteinExistence type="predicted"/>
<protein>
    <submittedName>
        <fullName evidence="2">Uncharacterized protein</fullName>
    </submittedName>
</protein>
<dbReference type="HOGENOM" id="CLU_094640_1_0_1"/>
<evidence type="ECO:0000256" key="1">
    <source>
        <dbReference type="SAM" id="MobiDB-lite"/>
    </source>
</evidence>
<dbReference type="InParanoid" id="F4RB31"/>
<evidence type="ECO:0000313" key="2">
    <source>
        <dbReference type="EMBL" id="EGG10333.1"/>
    </source>
</evidence>
<dbReference type="KEGG" id="mlr:MELLADRAFT_103493"/>
<dbReference type="VEuPathDB" id="FungiDB:MELLADRAFT_103493"/>
<dbReference type="AlphaFoldDB" id="F4RB31"/>
<dbReference type="eggNOG" id="ENOG502S4MS">
    <property type="taxonomic scope" value="Eukaryota"/>
</dbReference>
<dbReference type="RefSeq" id="XP_007406634.1">
    <property type="nucleotide sequence ID" value="XM_007406572.1"/>
</dbReference>
<dbReference type="OrthoDB" id="2496328at2759"/>
<dbReference type="Proteomes" id="UP000001072">
    <property type="component" value="Unassembled WGS sequence"/>
</dbReference>
<dbReference type="EMBL" id="GL883095">
    <property type="protein sequence ID" value="EGG10333.1"/>
    <property type="molecule type" value="Genomic_DNA"/>
</dbReference>
<feature type="region of interest" description="Disordered" evidence="1">
    <location>
        <begin position="1"/>
        <end position="22"/>
    </location>
</feature>
<dbReference type="GeneID" id="18921992"/>
<reference evidence="3" key="1">
    <citation type="journal article" date="2011" name="Proc. Natl. Acad. Sci. U.S.A.">
        <title>Obligate biotrophy features unraveled by the genomic analysis of rust fungi.</title>
        <authorList>
            <person name="Duplessis S."/>
            <person name="Cuomo C.A."/>
            <person name="Lin Y.-C."/>
            <person name="Aerts A."/>
            <person name="Tisserant E."/>
            <person name="Veneault-Fourrey C."/>
            <person name="Joly D.L."/>
            <person name="Hacquard S."/>
            <person name="Amselem J."/>
            <person name="Cantarel B.L."/>
            <person name="Chiu R."/>
            <person name="Coutinho P.M."/>
            <person name="Feau N."/>
            <person name="Field M."/>
            <person name="Frey P."/>
            <person name="Gelhaye E."/>
            <person name="Goldberg J."/>
            <person name="Grabherr M.G."/>
            <person name="Kodira C.D."/>
            <person name="Kohler A."/>
            <person name="Kuees U."/>
            <person name="Lindquist E.A."/>
            <person name="Lucas S.M."/>
            <person name="Mago R."/>
            <person name="Mauceli E."/>
            <person name="Morin E."/>
            <person name="Murat C."/>
            <person name="Pangilinan J.L."/>
            <person name="Park R."/>
            <person name="Pearson M."/>
            <person name="Quesneville H."/>
            <person name="Rouhier N."/>
            <person name="Sakthikumar S."/>
            <person name="Salamov A.A."/>
            <person name="Schmutz J."/>
            <person name="Selles B."/>
            <person name="Shapiro H."/>
            <person name="Tanguay P."/>
            <person name="Tuskan G.A."/>
            <person name="Henrissat B."/>
            <person name="Van de Peer Y."/>
            <person name="Rouze P."/>
            <person name="Ellis J.G."/>
            <person name="Dodds P.N."/>
            <person name="Schein J.E."/>
            <person name="Zhong S."/>
            <person name="Hamelin R.C."/>
            <person name="Grigoriev I.V."/>
            <person name="Szabo L.J."/>
            <person name="Martin F."/>
        </authorList>
    </citation>
    <scope>NUCLEOTIDE SEQUENCE [LARGE SCALE GENOMIC DNA]</scope>
    <source>
        <strain evidence="3">98AG31 / pathotype 3-4-7</strain>
    </source>
</reference>
<evidence type="ECO:0000313" key="3">
    <source>
        <dbReference type="Proteomes" id="UP000001072"/>
    </source>
</evidence>
<keyword evidence="3" id="KW-1185">Reference proteome</keyword>
<accession>F4RB31</accession>
<gene>
    <name evidence="2" type="ORF">MELLADRAFT_103493</name>
</gene>